<keyword evidence="5" id="KW-0029">Amino-acid transport</keyword>
<dbReference type="SUPFAM" id="SSF52540">
    <property type="entry name" value="P-loop containing nucleoside triphosphate hydrolases"/>
    <property type="match status" value="1"/>
</dbReference>
<dbReference type="InterPro" id="IPR003439">
    <property type="entry name" value="ABC_transporter-like_ATP-bd"/>
</dbReference>
<dbReference type="AlphaFoldDB" id="A0A1B1UEF5"/>
<dbReference type="STRING" id="1274631.LMTR13_14245"/>
<dbReference type="InterPro" id="IPR027417">
    <property type="entry name" value="P-loop_NTPase"/>
</dbReference>
<dbReference type="Gene3D" id="3.40.50.300">
    <property type="entry name" value="P-loop containing nucleotide triphosphate hydrolases"/>
    <property type="match status" value="1"/>
</dbReference>
<dbReference type="InterPro" id="IPR052156">
    <property type="entry name" value="BCAA_Transport_ATP-bd_LivF"/>
</dbReference>
<dbReference type="EMBL" id="CP016428">
    <property type="protein sequence ID" value="ANW01157.1"/>
    <property type="molecule type" value="Genomic_DNA"/>
</dbReference>
<comment type="function">
    <text evidence="6">Involved in beta-(1--&gt;2)glucan export. Transmembrane domains (TMD) form a pore in the inner membrane and the ATP-binding domain (NBD) is responsible for energy generation.</text>
</comment>
<dbReference type="PANTHER" id="PTHR43820">
    <property type="entry name" value="HIGH-AFFINITY BRANCHED-CHAIN AMINO ACID TRANSPORT ATP-BINDING PROTEIN LIVF"/>
    <property type="match status" value="1"/>
</dbReference>
<dbReference type="OrthoDB" id="9776369at2"/>
<protein>
    <submittedName>
        <fullName evidence="8">ABC transporter ATP-binding protein</fullName>
    </submittedName>
</protein>
<dbReference type="GO" id="GO:0016887">
    <property type="term" value="F:ATP hydrolysis activity"/>
    <property type="evidence" value="ECO:0007669"/>
    <property type="project" value="InterPro"/>
</dbReference>
<sequence>MLEVSNLHSAYGRIEVLKGVSLEVRTGEVVALIGSNGAGKTTLLRALSGVQPITGGEIRFFGTRIDRLSPHRRVERGVTQSPEGRQVFGPLSVEDNLRLGAYMRRDGEIESDRERVFAMFPVLREKRHLVAGGLSGGQQQMLAIGRALMGKPKLLLLDEPSLGLSPILVDQILAAIVALKASGITVLLVEQNATAALEIADRGYVLETGRIASTGAASVLLSDPKVKAAYLGAD</sequence>
<organism evidence="8 9">
    <name type="scientific">Bradyrhizobium icense</name>
    <dbReference type="NCBI Taxonomy" id="1274631"/>
    <lineage>
        <taxon>Bacteria</taxon>
        <taxon>Pseudomonadati</taxon>
        <taxon>Pseudomonadota</taxon>
        <taxon>Alphaproteobacteria</taxon>
        <taxon>Hyphomicrobiales</taxon>
        <taxon>Nitrobacteraceae</taxon>
        <taxon>Bradyrhizobium</taxon>
    </lineage>
</organism>
<keyword evidence="2" id="KW-0813">Transport</keyword>
<feature type="domain" description="ABC transporter" evidence="7">
    <location>
        <begin position="2"/>
        <end position="233"/>
    </location>
</feature>
<dbReference type="SMART" id="SM00382">
    <property type="entry name" value="AAA"/>
    <property type="match status" value="1"/>
</dbReference>
<accession>A0A1B1UEF5</accession>
<evidence type="ECO:0000256" key="1">
    <source>
        <dbReference type="ARBA" id="ARBA00005417"/>
    </source>
</evidence>
<dbReference type="PANTHER" id="PTHR43820:SF4">
    <property type="entry name" value="HIGH-AFFINITY BRANCHED-CHAIN AMINO ACID TRANSPORT ATP-BINDING PROTEIN LIVF"/>
    <property type="match status" value="1"/>
</dbReference>
<dbReference type="PROSITE" id="PS00211">
    <property type="entry name" value="ABC_TRANSPORTER_1"/>
    <property type="match status" value="1"/>
</dbReference>
<dbReference type="GO" id="GO:0015658">
    <property type="term" value="F:branched-chain amino acid transmembrane transporter activity"/>
    <property type="evidence" value="ECO:0007669"/>
    <property type="project" value="TreeGrafter"/>
</dbReference>
<dbReference type="InterPro" id="IPR017871">
    <property type="entry name" value="ABC_transporter-like_CS"/>
</dbReference>
<evidence type="ECO:0000256" key="5">
    <source>
        <dbReference type="ARBA" id="ARBA00022970"/>
    </source>
</evidence>
<evidence type="ECO:0000256" key="6">
    <source>
        <dbReference type="ARBA" id="ARBA00024722"/>
    </source>
</evidence>
<evidence type="ECO:0000313" key="9">
    <source>
        <dbReference type="Proteomes" id="UP000092839"/>
    </source>
</evidence>
<evidence type="ECO:0000259" key="7">
    <source>
        <dbReference type="PROSITE" id="PS50893"/>
    </source>
</evidence>
<dbReference type="PROSITE" id="PS50893">
    <property type="entry name" value="ABC_TRANSPORTER_2"/>
    <property type="match status" value="1"/>
</dbReference>
<evidence type="ECO:0000256" key="3">
    <source>
        <dbReference type="ARBA" id="ARBA00022741"/>
    </source>
</evidence>
<dbReference type="CDD" id="cd03224">
    <property type="entry name" value="ABC_TM1139_LivF_branched"/>
    <property type="match status" value="1"/>
</dbReference>
<proteinExistence type="inferred from homology"/>
<dbReference type="Pfam" id="PF00005">
    <property type="entry name" value="ABC_tran"/>
    <property type="match status" value="1"/>
</dbReference>
<dbReference type="RefSeq" id="WP_065728425.1">
    <property type="nucleotide sequence ID" value="NZ_CP016428.1"/>
</dbReference>
<comment type="similarity">
    <text evidence="1">Belongs to the ABC transporter superfamily.</text>
</comment>
<keyword evidence="4 8" id="KW-0067">ATP-binding</keyword>
<dbReference type="GO" id="GO:0015807">
    <property type="term" value="P:L-amino acid transport"/>
    <property type="evidence" value="ECO:0007669"/>
    <property type="project" value="TreeGrafter"/>
</dbReference>
<reference evidence="8 9" key="1">
    <citation type="submission" date="2016-07" db="EMBL/GenBank/DDBJ databases">
        <title>Complete genome sequence of Bradyrhizobium icense LMTR 13T, a potential inoculant strain isolated from lima bean (Phaseolus lunatus) in Peru.</title>
        <authorList>
            <person name="Ormeno-Orrillo E."/>
            <person name="Duran D."/>
            <person name="Rogel M.A."/>
            <person name="Rey L."/>
            <person name="Imperial J."/>
            <person name="Ruiz-Argueso T."/>
            <person name="Martinez-Romero E."/>
        </authorList>
    </citation>
    <scope>NUCLEOTIDE SEQUENCE [LARGE SCALE GENOMIC DNA]</scope>
    <source>
        <strain evidence="8 9">LMTR 13</strain>
    </source>
</reference>
<gene>
    <name evidence="8" type="ORF">LMTR13_14245</name>
</gene>
<evidence type="ECO:0000313" key="8">
    <source>
        <dbReference type="EMBL" id="ANW01157.1"/>
    </source>
</evidence>
<dbReference type="KEGG" id="bic:LMTR13_14245"/>
<dbReference type="Proteomes" id="UP000092839">
    <property type="component" value="Chromosome"/>
</dbReference>
<evidence type="ECO:0000256" key="4">
    <source>
        <dbReference type="ARBA" id="ARBA00022840"/>
    </source>
</evidence>
<name>A0A1B1UEF5_9BRAD</name>
<evidence type="ECO:0000256" key="2">
    <source>
        <dbReference type="ARBA" id="ARBA00022448"/>
    </source>
</evidence>
<dbReference type="GO" id="GO:0005524">
    <property type="term" value="F:ATP binding"/>
    <property type="evidence" value="ECO:0007669"/>
    <property type="project" value="UniProtKB-KW"/>
</dbReference>
<dbReference type="InterPro" id="IPR003593">
    <property type="entry name" value="AAA+_ATPase"/>
</dbReference>
<keyword evidence="3" id="KW-0547">Nucleotide-binding</keyword>
<keyword evidence="9" id="KW-1185">Reference proteome</keyword>